<dbReference type="AlphaFoldDB" id="A0A3P7P259"/>
<evidence type="ECO:0000256" key="1">
    <source>
        <dbReference type="SAM" id="Phobius"/>
    </source>
</evidence>
<organism evidence="2 3">
    <name type="scientific">Dibothriocephalus latus</name>
    <name type="common">Fish tapeworm</name>
    <name type="synonym">Diphyllobothrium latum</name>
    <dbReference type="NCBI Taxonomy" id="60516"/>
    <lineage>
        <taxon>Eukaryota</taxon>
        <taxon>Metazoa</taxon>
        <taxon>Spiralia</taxon>
        <taxon>Lophotrochozoa</taxon>
        <taxon>Platyhelminthes</taxon>
        <taxon>Cestoda</taxon>
        <taxon>Eucestoda</taxon>
        <taxon>Diphyllobothriidea</taxon>
        <taxon>Diphyllobothriidae</taxon>
        <taxon>Dibothriocephalus</taxon>
    </lineage>
</organism>
<keyword evidence="3" id="KW-1185">Reference proteome</keyword>
<keyword evidence="1" id="KW-0472">Membrane</keyword>
<name>A0A3P7P259_DIBLA</name>
<protein>
    <submittedName>
        <fullName evidence="2">Uncharacterized protein</fullName>
    </submittedName>
</protein>
<proteinExistence type="predicted"/>
<keyword evidence="1" id="KW-0812">Transmembrane</keyword>
<evidence type="ECO:0000313" key="2">
    <source>
        <dbReference type="EMBL" id="VDN42848.1"/>
    </source>
</evidence>
<evidence type="ECO:0000313" key="3">
    <source>
        <dbReference type="Proteomes" id="UP000281553"/>
    </source>
</evidence>
<accession>A0A3P7P259</accession>
<reference evidence="2 3" key="1">
    <citation type="submission" date="2018-11" db="EMBL/GenBank/DDBJ databases">
        <authorList>
            <consortium name="Pathogen Informatics"/>
        </authorList>
    </citation>
    <scope>NUCLEOTIDE SEQUENCE [LARGE SCALE GENOMIC DNA]</scope>
</reference>
<dbReference type="OrthoDB" id="6250244at2759"/>
<feature type="transmembrane region" description="Helical" evidence="1">
    <location>
        <begin position="53"/>
        <end position="76"/>
    </location>
</feature>
<gene>
    <name evidence="2" type="ORF">DILT_LOCUS18920</name>
</gene>
<dbReference type="EMBL" id="UYRU01105922">
    <property type="protein sequence ID" value="VDN42848.1"/>
    <property type="molecule type" value="Genomic_DNA"/>
</dbReference>
<sequence>MLGVCLRWEIDGSTGKFEPAVTYELFNYTSSDLKGRPASADIWKKVRRMFSAILHPFILGHIQLFFRLTFILHHFVSLKY</sequence>
<keyword evidence="1" id="KW-1133">Transmembrane helix</keyword>
<dbReference type="Proteomes" id="UP000281553">
    <property type="component" value="Unassembled WGS sequence"/>
</dbReference>